<name>A0AA37SME2_9PROT</name>
<reference evidence="2" key="1">
    <citation type="journal article" date="2019" name="Int. J. Syst. Evol. Microbiol.">
        <title>The Global Catalogue of Microorganisms (GCM) 10K type strain sequencing project: providing services to taxonomists for standard genome sequencing and annotation.</title>
        <authorList>
            <consortium name="The Broad Institute Genomics Platform"/>
            <consortium name="The Broad Institute Genome Sequencing Center for Infectious Disease"/>
            <person name="Wu L."/>
            <person name="Ma J."/>
        </authorList>
    </citation>
    <scope>NUCLEOTIDE SEQUENCE [LARGE SCALE GENOMIC DNA]</scope>
    <source>
        <strain evidence="2">NBRC 12467</strain>
    </source>
</reference>
<protein>
    <submittedName>
        <fullName evidence="1">Uncharacterized protein</fullName>
    </submittedName>
</protein>
<organism evidence="1 2">
    <name type="scientific">Gluconobacter sphaericus NBRC 12467</name>
    <dbReference type="NCBI Taxonomy" id="1307951"/>
    <lineage>
        <taxon>Bacteria</taxon>
        <taxon>Pseudomonadati</taxon>
        <taxon>Pseudomonadota</taxon>
        <taxon>Alphaproteobacteria</taxon>
        <taxon>Acetobacterales</taxon>
        <taxon>Acetobacteraceae</taxon>
        <taxon>Gluconobacter</taxon>
    </lineage>
</organism>
<keyword evidence="2" id="KW-1185">Reference proteome</keyword>
<dbReference type="RefSeq" id="WP_141354019.1">
    <property type="nucleotide sequence ID" value="NZ_BARA01000114.1"/>
</dbReference>
<sequence length="148" mass="15376">MTWAPCRRIVRADVPPSFRMRGIDTQTLLCWPPVSQGDAGDFSVEFGALLASGDSLSSLEVLTNGGIVSAKGIFGTCVTIWAQWLSPGQQQATVSVQTAWGEVLTVSVTILVNDIPALLGPALPTTAPEAGGLWNDGGVLSYASAATT</sequence>
<comment type="caution">
    <text evidence="1">The sequence shown here is derived from an EMBL/GenBank/DDBJ whole genome shotgun (WGS) entry which is preliminary data.</text>
</comment>
<evidence type="ECO:0000313" key="1">
    <source>
        <dbReference type="EMBL" id="GLQ86307.1"/>
    </source>
</evidence>
<proteinExistence type="predicted"/>
<accession>A0AA37SME2</accession>
<evidence type="ECO:0000313" key="2">
    <source>
        <dbReference type="Proteomes" id="UP001156708"/>
    </source>
</evidence>
<dbReference type="Proteomes" id="UP001156708">
    <property type="component" value="Unassembled WGS sequence"/>
</dbReference>
<dbReference type="EMBL" id="BSNZ01000061">
    <property type="protein sequence ID" value="GLQ86307.1"/>
    <property type="molecule type" value="Genomic_DNA"/>
</dbReference>
<dbReference type="AlphaFoldDB" id="A0AA37SME2"/>
<gene>
    <name evidence="1" type="ORF">GCM10007872_32220</name>
</gene>